<proteinExistence type="predicted"/>
<organism evidence="1 2">
    <name type="scientific">Candidatus Berkelbacteria bacterium Athens1014_28</name>
    <dbReference type="NCBI Taxonomy" id="2017145"/>
    <lineage>
        <taxon>Bacteria</taxon>
        <taxon>Candidatus Berkelbacteria</taxon>
    </lineage>
</organism>
<comment type="caution">
    <text evidence="1">The sequence shown here is derived from an EMBL/GenBank/DDBJ whole genome shotgun (WGS) entry which is preliminary data.</text>
</comment>
<dbReference type="EMBL" id="VMGN01000007">
    <property type="protein sequence ID" value="TSC94710.1"/>
    <property type="molecule type" value="Genomic_DNA"/>
</dbReference>
<dbReference type="Proteomes" id="UP000316495">
    <property type="component" value="Unassembled WGS sequence"/>
</dbReference>
<accession>A0A554LPB0</accession>
<feature type="non-terminal residue" evidence="1">
    <location>
        <position position="1"/>
    </location>
</feature>
<dbReference type="AlphaFoldDB" id="A0A554LPB0"/>
<name>A0A554LPB0_9BACT</name>
<evidence type="ECO:0000313" key="2">
    <source>
        <dbReference type="Proteomes" id="UP000316495"/>
    </source>
</evidence>
<sequence>DFGDSGKIAIVILADDQFAVTASVDPTITFSLSTNSTAFGTLSSTSVTTSSPNITLTISTNATSGYTLTVKDAGNNTNPGLYNSTAAFIIGSANYSYANSADLSSVAGYGIQGSSGTATIASPYNVSGDNVGGYELTPQNLATYSGTADSHTVTITSKAKVTGATPAGSYNDTVTVIATGNF</sequence>
<reference evidence="1 2" key="1">
    <citation type="submission" date="2017-07" db="EMBL/GenBank/DDBJ databases">
        <title>Mechanisms for carbon and nitrogen cycling indicate functional differentiation within the Candidate Phyla Radiation.</title>
        <authorList>
            <person name="Danczak R.E."/>
            <person name="Johnston M.D."/>
            <person name="Kenah C."/>
            <person name="Slattery M."/>
            <person name="Wrighton K.C."/>
            <person name="Wilkins M.J."/>
        </authorList>
    </citation>
    <scope>NUCLEOTIDE SEQUENCE [LARGE SCALE GENOMIC DNA]</scope>
    <source>
        <strain evidence="1">Athens1014_28</strain>
    </source>
</reference>
<evidence type="ECO:0000313" key="1">
    <source>
        <dbReference type="EMBL" id="TSC94710.1"/>
    </source>
</evidence>
<gene>
    <name evidence="1" type="ORF">Athens101428_171</name>
</gene>
<protein>
    <submittedName>
        <fullName evidence="1">Uncharacterized protein</fullName>
    </submittedName>
</protein>